<proteinExistence type="predicted"/>
<sequence length="183" mass="21647">MWAMEHFHQRKNMDDICFSNANHIESFYDRMRRFVSPVGTDDWYGYLASRTVTKFDGNIHYSHIPAYIRCRRFYYIKLIGLKGLQPYAPVRMLQRFSQAQEGRLARMSGKSVNARIPPIALVSNEETKESMFRKIIETKERIPAAKRRLAILDQTEWMLRERIIEVDMKTASVKTKIAKLIKR</sequence>
<gene>
    <name evidence="1" type="ORF">H5410_015364</name>
</gene>
<evidence type="ECO:0000313" key="1">
    <source>
        <dbReference type="EMBL" id="KAG5615540.1"/>
    </source>
</evidence>
<dbReference type="AlphaFoldDB" id="A0A9J5ZU70"/>
<keyword evidence="2" id="KW-1185">Reference proteome</keyword>
<organism evidence="1 2">
    <name type="scientific">Solanum commersonii</name>
    <name type="common">Commerson's wild potato</name>
    <name type="synonym">Commerson's nightshade</name>
    <dbReference type="NCBI Taxonomy" id="4109"/>
    <lineage>
        <taxon>Eukaryota</taxon>
        <taxon>Viridiplantae</taxon>
        <taxon>Streptophyta</taxon>
        <taxon>Embryophyta</taxon>
        <taxon>Tracheophyta</taxon>
        <taxon>Spermatophyta</taxon>
        <taxon>Magnoliopsida</taxon>
        <taxon>eudicotyledons</taxon>
        <taxon>Gunneridae</taxon>
        <taxon>Pentapetalae</taxon>
        <taxon>asterids</taxon>
        <taxon>lamiids</taxon>
        <taxon>Solanales</taxon>
        <taxon>Solanaceae</taxon>
        <taxon>Solanoideae</taxon>
        <taxon>Solaneae</taxon>
        <taxon>Solanum</taxon>
    </lineage>
</organism>
<evidence type="ECO:0000313" key="2">
    <source>
        <dbReference type="Proteomes" id="UP000824120"/>
    </source>
</evidence>
<name>A0A9J5ZU70_SOLCO</name>
<reference evidence="1 2" key="1">
    <citation type="submission" date="2020-09" db="EMBL/GenBank/DDBJ databases">
        <title>De no assembly of potato wild relative species, Solanum commersonii.</title>
        <authorList>
            <person name="Cho K."/>
        </authorList>
    </citation>
    <scope>NUCLEOTIDE SEQUENCE [LARGE SCALE GENOMIC DNA]</scope>
    <source>
        <strain evidence="1">LZ3.2</strain>
        <tissue evidence="1">Leaf</tissue>
    </source>
</reference>
<dbReference type="Proteomes" id="UP000824120">
    <property type="component" value="Chromosome 3"/>
</dbReference>
<dbReference type="EMBL" id="JACXVP010000003">
    <property type="protein sequence ID" value="KAG5615540.1"/>
    <property type="molecule type" value="Genomic_DNA"/>
</dbReference>
<dbReference type="OrthoDB" id="1328393at2759"/>
<comment type="caution">
    <text evidence="1">The sequence shown here is derived from an EMBL/GenBank/DDBJ whole genome shotgun (WGS) entry which is preliminary data.</text>
</comment>
<accession>A0A9J5ZU70</accession>
<protein>
    <submittedName>
        <fullName evidence="1">Uncharacterized protein</fullName>
    </submittedName>
</protein>